<dbReference type="EMBL" id="WSEM01000037">
    <property type="protein sequence ID" value="MVQ39752.1"/>
    <property type="molecule type" value="Genomic_DNA"/>
</dbReference>
<dbReference type="PANTHER" id="PTHR43308:SF5">
    <property type="entry name" value="S-LAYER PROTEIN _ PEPTIDOGLYCAN ENDO-BETA-N-ACETYLGLUCOSAMINIDASE"/>
    <property type="match status" value="1"/>
</dbReference>
<dbReference type="PROSITE" id="PS51272">
    <property type="entry name" value="SLH"/>
    <property type="match status" value="3"/>
</dbReference>
<dbReference type="PANTHER" id="PTHR43308">
    <property type="entry name" value="OUTER MEMBRANE PROTEIN ALPHA-RELATED"/>
    <property type="match status" value="1"/>
</dbReference>
<feature type="domain" description="SLH" evidence="1">
    <location>
        <begin position="306"/>
        <end position="361"/>
    </location>
</feature>
<name>A0ABW9UHS5_9BACL</name>
<feature type="domain" description="SLH" evidence="1">
    <location>
        <begin position="179"/>
        <end position="242"/>
    </location>
</feature>
<keyword evidence="3" id="KW-1185">Reference proteome</keyword>
<evidence type="ECO:0000313" key="3">
    <source>
        <dbReference type="Proteomes" id="UP000467637"/>
    </source>
</evidence>
<dbReference type="InterPro" id="IPR001119">
    <property type="entry name" value="SLH_dom"/>
</dbReference>
<dbReference type="Proteomes" id="UP000467637">
    <property type="component" value="Unassembled WGS sequence"/>
</dbReference>
<dbReference type="Pfam" id="PF00395">
    <property type="entry name" value="SLH"/>
    <property type="match status" value="3"/>
</dbReference>
<sequence length="361" mass="39551">MPDFFILEVMNGKGHSNVKVKKMMTGSLLTVFAATMIVGGSASVSAEDTPSYTLTVLTDKPSKGENVEVLIKGHQLKDVYAYEINLDFNPKQLKLKEATTEIPGFSVPPIVKDNHIQLAHTRIGRTKGDDGEQILYKLKFEAIDEGKAELAIGKVKLVDSILASTDQDSNAKVAVEINDLFPFDDLGDFTWAKTAIAFLAEKGIVNGTAERTFSPGQPVTRADFVVLLMRALEVKGGSGERFDDVQQGEYFDEHLSAARSLGIVEGDEYNNFHPRESVTREDMMTLTARTLKTLNKLPASKGTSLADSFNDTSEISDYAIQSVTNLVEMGLVDGYGEGIHPKEFTNRAQAAMLIYKLLTTK</sequence>
<dbReference type="Gene3D" id="2.60.40.680">
    <property type="match status" value="1"/>
</dbReference>
<dbReference type="InterPro" id="IPR008965">
    <property type="entry name" value="CBM2/CBM3_carb-bd_dom_sf"/>
</dbReference>
<gene>
    <name evidence="2" type="ORF">GON05_34695</name>
</gene>
<organism evidence="2 3">
    <name type="scientific">Paenibacillus anseongense</name>
    <dbReference type="NCBI Taxonomy" id="2682845"/>
    <lineage>
        <taxon>Bacteria</taxon>
        <taxon>Bacillati</taxon>
        <taxon>Bacillota</taxon>
        <taxon>Bacilli</taxon>
        <taxon>Bacillales</taxon>
        <taxon>Paenibacillaceae</taxon>
        <taxon>Paenibacillus</taxon>
    </lineage>
</organism>
<dbReference type="InterPro" id="IPR051465">
    <property type="entry name" value="Cell_Envelope_Struct_Comp"/>
</dbReference>
<dbReference type="CDD" id="cd08547">
    <property type="entry name" value="Type_II_cohesin"/>
    <property type="match status" value="1"/>
</dbReference>
<evidence type="ECO:0000313" key="2">
    <source>
        <dbReference type="EMBL" id="MVQ39752.1"/>
    </source>
</evidence>
<proteinExistence type="predicted"/>
<reference evidence="2 3" key="1">
    <citation type="submission" date="2019-12" db="EMBL/GenBank/DDBJ databases">
        <authorList>
            <person name="Huq M.A."/>
        </authorList>
    </citation>
    <scope>NUCLEOTIDE SEQUENCE [LARGE SCALE GENOMIC DNA]</scope>
    <source>
        <strain evidence="2 3">MAH-34</strain>
    </source>
</reference>
<comment type="caution">
    <text evidence="2">The sequence shown here is derived from an EMBL/GenBank/DDBJ whole genome shotgun (WGS) entry which is preliminary data.</text>
</comment>
<protein>
    <recommendedName>
        <fullName evidence="1">SLH domain-containing protein</fullName>
    </recommendedName>
</protein>
<feature type="domain" description="SLH" evidence="1">
    <location>
        <begin position="243"/>
        <end position="301"/>
    </location>
</feature>
<accession>A0ABW9UHS5</accession>
<dbReference type="SUPFAM" id="SSF49384">
    <property type="entry name" value="Carbohydrate-binding domain"/>
    <property type="match status" value="1"/>
</dbReference>
<evidence type="ECO:0000259" key="1">
    <source>
        <dbReference type="PROSITE" id="PS51272"/>
    </source>
</evidence>